<reference evidence="8 9" key="1">
    <citation type="submission" date="2021-06" db="EMBL/GenBank/DDBJ databases">
        <authorList>
            <person name="Palmer J.M."/>
        </authorList>
    </citation>
    <scope>NUCLEOTIDE SEQUENCE [LARGE SCALE GENOMIC DNA]</scope>
    <source>
        <strain evidence="8 9">GA_2019</strain>
        <tissue evidence="8">Muscle</tissue>
    </source>
</reference>
<evidence type="ECO:0000256" key="3">
    <source>
        <dbReference type="ARBA" id="ARBA00022475"/>
    </source>
</evidence>
<keyword evidence="9" id="KW-1185">Reference proteome</keyword>
<gene>
    <name evidence="8" type="ORF">GOODEAATRI_019106</name>
</gene>
<name>A0ABV0P642_9TELE</name>
<feature type="transmembrane region" description="Helical" evidence="7">
    <location>
        <begin position="40"/>
        <end position="66"/>
    </location>
</feature>
<evidence type="ECO:0000313" key="9">
    <source>
        <dbReference type="Proteomes" id="UP001476798"/>
    </source>
</evidence>
<dbReference type="Pfam" id="PF09815">
    <property type="entry name" value="XK-related"/>
    <property type="match status" value="1"/>
</dbReference>
<dbReference type="PANTHER" id="PTHR16024:SF19">
    <property type="entry name" value="XK-RELATED PROTEIN"/>
    <property type="match status" value="1"/>
</dbReference>
<feature type="transmembrane region" description="Helical" evidence="7">
    <location>
        <begin position="337"/>
        <end position="356"/>
    </location>
</feature>
<dbReference type="InterPro" id="IPR018629">
    <property type="entry name" value="XK-rel"/>
</dbReference>
<evidence type="ECO:0000256" key="1">
    <source>
        <dbReference type="ARBA" id="ARBA00004651"/>
    </source>
</evidence>
<keyword evidence="4 7" id="KW-0812">Transmembrane</keyword>
<organism evidence="8 9">
    <name type="scientific">Goodea atripinnis</name>
    <dbReference type="NCBI Taxonomy" id="208336"/>
    <lineage>
        <taxon>Eukaryota</taxon>
        <taxon>Metazoa</taxon>
        <taxon>Chordata</taxon>
        <taxon>Craniata</taxon>
        <taxon>Vertebrata</taxon>
        <taxon>Euteleostomi</taxon>
        <taxon>Actinopterygii</taxon>
        <taxon>Neopterygii</taxon>
        <taxon>Teleostei</taxon>
        <taxon>Neoteleostei</taxon>
        <taxon>Acanthomorphata</taxon>
        <taxon>Ovalentaria</taxon>
        <taxon>Atherinomorphae</taxon>
        <taxon>Cyprinodontiformes</taxon>
        <taxon>Goodeidae</taxon>
        <taxon>Goodea</taxon>
    </lineage>
</organism>
<dbReference type="EMBL" id="JAHRIO010061640">
    <property type="protein sequence ID" value="MEQ2178915.1"/>
    <property type="molecule type" value="Genomic_DNA"/>
</dbReference>
<dbReference type="Proteomes" id="UP001476798">
    <property type="component" value="Unassembled WGS sequence"/>
</dbReference>
<comment type="caution">
    <text evidence="8">The sequence shown here is derived from an EMBL/GenBank/DDBJ whole genome shotgun (WGS) entry which is preliminary data.</text>
</comment>
<dbReference type="PANTHER" id="PTHR16024">
    <property type="entry name" value="XK-RELATED PROTEIN"/>
    <property type="match status" value="1"/>
</dbReference>
<evidence type="ECO:0000256" key="6">
    <source>
        <dbReference type="ARBA" id="ARBA00023136"/>
    </source>
</evidence>
<feature type="transmembrane region" description="Helical" evidence="7">
    <location>
        <begin position="250"/>
        <end position="270"/>
    </location>
</feature>
<comment type="subcellular location">
    <subcellularLocation>
        <location evidence="1">Cell membrane</location>
        <topology evidence="1">Multi-pass membrane protein</topology>
    </subcellularLocation>
    <subcellularLocation>
        <location evidence="7">Membrane</location>
        <topology evidence="7">Multi-pass membrane protein</topology>
    </subcellularLocation>
</comment>
<keyword evidence="5 7" id="KW-1133">Transmembrane helix</keyword>
<comment type="similarity">
    <text evidence="2 7">Belongs to the XK family.</text>
</comment>
<protein>
    <recommendedName>
        <fullName evidence="7">XK-related protein</fullName>
    </recommendedName>
</protein>
<feature type="transmembrane region" description="Helical" evidence="7">
    <location>
        <begin position="116"/>
        <end position="135"/>
    </location>
</feature>
<sequence>MHGFEYSTWDCFFTSAGLPLFLLDIVLDVLAAVNFYQEEAYLCLAVLLVLLIGSSVLTQLYSWFWYSYDEFDTSTKVEGFLKPSLGILHMFQLGIYVRCVQSSSNSDFSCSFNRTLVSLISSIRGWIWVYLWCLFMQKVSFYRKQQQESCSAVLETSFNSRCSDASDPGDLAVYLNHDLSLLRIMETFSESAPQIILMLTVILQEGKLDPITVLKTVASLSAVAFCVTTYHRCLRSFLPEKEKQPIVSSIIFFFWNLLLLSSRVVALALFASVEPCFIFTHFFCSWLLLFFFAWRSKTTFMDSAGGEWLYRATVGLIWYFNWFNVVDGKTRKQTIVYHTYILVDISVLCGVWYWKMSSDFPHIEMSCLQAAIISGAVVSVYMVGLVCKIIYYRFFHPKLFKEELIGDTMNEQQRDEVDSGLRGAVAFRGMNRMPSEPGPRAHCNKRMKKLAENFYSKSADGAEA</sequence>
<feature type="transmembrane region" description="Helical" evidence="7">
    <location>
        <begin position="368"/>
        <end position="391"/>
    </location>
</feature>
<keyword evidence="3" id="KW-1003">Cell membrane</keyword>
<evidence type="ECO:0000256" key="7">
    <source>
        <dbReference type="RuleBase" id="RU910716"/>
    </source>
</evidence>
<evidence type="ECO:0000313" key="8">
    <source>
        <dbReference type="EMBL" id="MEQ2178915.1"/>
    </source>
</evidence>
<feature type="transmembrane region" description="Helical" evidence="7">
    <location>
        <begin position="277"/>
        <end position="296"/>
    </location>
</feature>
<evidence type="ECO:0000256" key="2">
    <source>
        <dbReference type="ARBA" id="ARBA00008789"/>
    </source>
</evidence>
<accession>A0ABV0P642</accession>
<feature type="transmembrane region" description="Helical" evidence="7">
    <location>
        <begin position="12"/>
        <end position="33"/>
    </location>
</feature>
<dbReference type="InterPro" id="IPR050895">
    <property type="entry name" value="XK-related_scramblase"/>
</dbReference>
<keyword evidence="6 7" id="KW-0472">Membrane</keyword>
<evidence type="ECO:0000256" key="4">
    <source>
        <dbReference type="ARBA" id="ARBA00022692"/>
    </source>
</evidence>
<proteinExistence type="inferred from homology"/>
<evidence type="ECO:0000256" key="5">
    <source>
        <dbReference type="ARBA" id="ARBA00022989"/>
    </source>
</evidence>